<dbReference type="Proteomes" id="UP000712600">
    <property type="component" value="Unassembled WGS sequence"/>
</dbReference>
<keyword evidence="1" id="KW-0460">Magnesium</keyword>
<evidence type="ECO:0000313" key="4">
    <source>
        <dbReference type="EMBL" id="KAF3510087.1"/>
    </source>
</evidence>
<dbReference type="Gene3D" id="3.40.1110.10">
    <property type="entry name" value="Calcium-transporting ATPase, cytoplasmic domain N"/>
    <property type="match status" value="1"/>
</dbReference>
<dbReference type="SUPFAM" id="SSF56784">
    <property type="entry name" value="HAD-like"/>
    <property type="match status" value="1"/>
</dbReference>
<organism evidence="4 5">
    <name type="scientific">Brassica cretica</name>
    <name type="common">Mustard</name>
    <dbReference type="NCBI Taxonomy" id="69181"/>
    <lineage>
        <taxon>Eukaryota</taxon>
        <taxon>Viridiplantae</taxon>
        <taxon>Streptophyta</taxon>
        <taxon>Embryophyta</taxon>
        <taxon>Tracheophyta</taxon>
        <taxon>Spermatophyta</taxon>
        <taxon>Magnoliopsida</taxon>
        <taxon>eudicotyledons</taxon>
        <taxon>Gunneridae</taxon>
        <taxon>Pentapetalae</taxon>
        <taxon>rosids</taxon>
        <taxon>malvids</taxon>
        <taxon>Brassicales</taxon>
        <taxon>Brassicaceae</taxon>
        <taxon>Brassiceae</taxon>
        <taxon>Brassica</taxon>
    </lineage>
</organism>
<dbReference type="InterPro" id="IPR023214">
    <property type="entry name" value="HAD_sf"/>
</dbReference>
<evidence type="ECO:0000256" key="1">
    <source>
        <dbReference type="ARBA" id="ARBA00022842"/>
    </source>
</evidence>
<feature type="region of interest" description="Disordered" evidence="2">
    <location>
        <begin position="27"/>
        <end position="49"/>
    </location>
</feature>
<dbReference type="GO" id="GO:0000166">
    <property type="term" value="F:nucleotide binding"/>
    <property type="evidence" value="ECO:0007669"/>
    <property type="project" value="InterPro"/>
</dbReference>
<comment type="caution">
    <text evidence="4">The sequence shown here is derived from an EMBL/GenBank/DDBJ whole genome shotgun (WGS) entry which is preliminary data.</text>
</comment>
<dbReference type="EMBL" id="QGKX02001521">
    <property type="protein sequence ID" value="KAF3510087.1"/>
    <property type="molecule type" value="Genomic_DNA"/>
</dbReference>
<dbReference type="GO" id="GO:0005388">
    <property type="term" value="F:P-type calcium transporter activity"/>
    <property type="evidence" value="ECO:0007669"/>
    <property type="project" value="TreeGrafter"/>
</dbReference>
<accession>A0A8S9PAE1</accession>
<dbReference type="InterPro" id="IPR023299">
    <property type="entry name" value="ATPase_P-typ_cyto_dom_N"/>
</dbReference>
<evidence type="ECO:0000256" key="2">
    <source>
        <dbReference type="SAM" id="MobiDB-lite"/>
    </source>
</evidence>
<feature type="signal peptide" evidence="3">
    <location>
        <begin position="1"/>
        <end position="22"/>
    </location>
</feature>
<protein>
    <submittedName>
        <fullName evidence="4">Uncharacterized protein</fullName>
    </submittedName>
</protein>
<dbReference type="PANTHER" id="PTHR24093">
    <property type="entry name" value="CATION TRANSPORTING ATPASE"/>
    <property type="match status" value="1"/>
</dbReference>
<dbReference type="PANTHER" id="PTHR24093:SF514">
    <property type="entry name" value="CALCIUM-TRANSPORTING ATPASE"/>
    <property type="match status" value="1"/>
</dbReference>
<name>A0A8S9PAE1_BRACR</name>
<evidence type="ECO:0000256" key="3">
    <source>
        <dbReference type="SAM" id="SignalP"/>
    </source>
</evidence>
<feature type="chain" id="PRO_5035841824" evidence="3">
    <location>
        <begin position="23"/>
        <end position="233"/>
    </location>
</feature>
<dbReference type="SUPFAM" id="SSF81660">
    <property type="entry name" value="Metal cation-transporting ATPase, ATP-binding domain N"/>
    <property type="match status" value="1"/>
</dbReference>
<dbReference type="Gene3D" id="3.40.50.1000">
    <property type="entry name" value="HAD superfamily/HAD-like"/>
    <property type="match status" value="1"/>
</dbReference>
<dbReference type="Pfam" id="PF13246">
    <property type="entry name" value="Cation_ATPase"/>
    <property type="match status" value="1"/>
</dbReference>
<dbReference type="GO" id="GO:0005886">
    <property type="term" value="C:plasma membrane"/>
    <property type="evidence" value="ECO:0007669"/>
    <property type="project" value="TreeGrafter"/>
</dbReference>
<reference evidence="4" key="1">
    <citation type="submission" date="2019-12" db="EMBL/GenBank/DDBJ databases">
        <title>Genome sequencing and annotation of Brassica cretica.</title>
        <authorList>
            <person name="Studholme D.J."/>
            <person name="Sarris P."/>
        </authorList>
    </citation>
    <scope>NUCLEOTIDE SEQUENCE</scope>
    <source>
        <strain evidence="4">PFS-109/04</strain>
        <tissue evidence="4">Leaf</tissue>
    </source>
</reference>
<sequence length="233" mass="25735">MDRSQLILIGLPIFLFCSDLFSLFTPPPPKPPSHRPNQPPHIPHQQRPPVVVPGTLDFPSQVGTGHHIHWKGSAKVILNSCQWYMDGANNRIAIGGQRREMEGIIGDMSMRGMRCAALAYQSYELGSLPTTDEELCTLPQDLVLLAIIGIKDPCRPGTRDAVELCKYGGIKVCMVTEDEVSTAQAMAIECGILRDTSGEHIRTAAQFCDLTDLEREQISGDILVRIHSSLFLF</sequence>
<proteinExistence type="predicted"/>
<keyword evidence="3" id="KW-0732">Signal</keyword>
<dbReference type="AlphaFoldDB" id="A0A8S9PAE1"/>
<dbReference type="InterPro" id="IPR036412">
    <property type="entry name" value="HAD-like_sf"/>
</dbReference>
<gene>
    <name evidence="4" type="ORF">F2Q69_00001308</name>
</gene>
<evidence type="ECO:0000313" key="5">
    <source>
        <dbReference type="Proteomes" id="UP000712600"/>
    </source>
</evidence>